<dbReference type="InterPro" id="IPR018062">
    <property type="entry name" value="HTH_AraC-typ_CS"/>
</dbReference>
<dbReference type="PRINTS" id="PR00032">
    <property type="entry name" value="HTHARAC"/>
</dbReference>
<dbReference type="Proteomes" id="UP001595912">
    <property type="component" value="Unassembled WGS sequence"/>
</dbReference>
<dbReference type="Pfam" id="PF12833">
    <property type="entry name" value="HTH_18"/>
    <property type="match status" value="1"/>
</dbReference>
<evidence type="ECO:0000256" key="3">
    <source>
        <dbReference type="ARBA" id="ARBA00023163"/>
    </source>
</evidence>
<dbReference type="Gene3D" id="1.10.10.60">
    <property type="entry name" value="Homeodomain-like"/>
    <property type="match status" value="1"/>
</dbReference>
<dbReference type="PROSITE" id="PS00041">
    <property type="entry name" value="HTH_ARAC_FAMILY_1"/>
    <property type="match status" value="1"/>
</dbReference>
<dbReference type="InterPro" id="IPR018060">
    <property type="entry name" value="HTH_AraC"/>
</dbReference>
<reference evidence="6" key="1">
    <citation type="journal article" date="2019" name="Int. J. Syst. Evol. Microbiol.">
        <title>The Global Catalogue of Microorganisms (GCM) 10K type strain sequencing project: providing services to taxonomists for standard genome sequencing and annotation.</title>
        <authorList>
            <consortium name="The Broad Institute Genomics Platform"/>
            <consortium name="The Broad Institute Genome Sequencing Center for Infectious Disease"/>
            <person name="Wu L."/>
            <person name="Ma J."/>
        </authorList>
    </citation>
    <scope>NUCLEOTIDE SEQUENCE [LARGE SCALE GENOMIC DNA]</scope>
    <source>
        <strain evidence="6">CGMCC 4.7152</strain>
    </source>
</reference>
<dbReference type="SUPFAM" id="SSF46689">
    <property type="entry name" value="Homeodomain-like"/>
    <property type="match status" value="1"/>
</dbReference>
<dbReference type="PROSITE" id="PS01124">
    <property type="entry name" value="HTH_ARAC_FAMILY_2"/>
    <property type="match status" value="1"/>
</dbReference>
<dbReference type="Pfam" id="PF14525">
    <property type="entry name" value="AraC_binding_2"/>
    <property type="match status" value="1"/>
</dbReference>
<dbReference type="EMBL" id="JBHSIU010000010">
    <property type="protein sequence ID" value="MFC4997896.1"/>
    <property type="molecule type" value="Genomic_DNA"/>
</dbReference>
<keyword evidence="2" id="KW-0238">DNA-binding</keyword>
<dbReference type="InterPro" id="IPR020449">
    <property type="entry name" value="Tscrpt_reg_AraC-type_HTH"/>
</dbReference>
<dbReference type="InterPro" id="IPR009057">
    <property type="entry name" value="Homeodomain-like_sf"/>
</dbReference>
<dbReference type="RefSeq" id="WP_380114140.1">
    <property type="nucleotide sequence ID" value="NZ_JBHSIU010000010.1"/>
</dbReference>
<dbReference type="InterPro" id="IPR050204">
    <property type="entry name" value="AraC_XylS_family_regulators"/>
</dbReference>
<keyword evidence="3" id="KW-0804">Transcription</keyword>
<keyword evidence="6" id="KW-1185">Reference proteome</keyword>
<sequence length="321" mass="35453">MAYVLDTADLAPPERVEAVHTAMMYASAPCHVIHEDPAGPVHARMEVWGLGNATIFTHRSSGIRLLRTDKLAKQDAMPVIALSVQLRSQGRFEQRRQQRVVPSGELLAVDLSGAYDYSWSGDGAAGCIQIPFDQLGLPVDVVRRAAPQIHTSPFCRLVTDHIAHLTQDPARIVADPAASAVATASVDLVRALLASAGRAERNTREVLAETLLTRVRAFARQHLADPDLNPAMIAAAHNVSLRHLYQVCADAELSLEQWIIAERLQGARHELLLPQSRHRSVAAIAWRWGFRDATHFTRRFKARYGMLPSQWRRSGADARAL</sequence>
<gene>
    <name evidence="5" type="ORF">ACFPIJ_08645</name>
</gene>
<dbReference type="SMART" id="SM00342">
    <property type="entry name" value="HTH_ARAC"/>
    <property type="match status" value="1"/>
</dbReference>
<dbReference type="PANTHER" id="PTHR46796:SF6">
    <property type="entry name" value="ARAC SUBFAMILY"/>
    <property type="match status" value="1"/>
</dbReference>
<accession>A0ABV9VNC7</accession>
<keyword evidence="1" id="KW-0805">Transcription regulation</keyword>
<proteinExistence type="predicted"/>
<comment type="caution">
    <text evidence="5">The sequence shown here is derived from an EMBL/GenBank/DDBJ whole genome shotgun (WGS) entry which is preliminary data.</text>
</comment>
<name>A0ABV9VNC7_9ACTN</name>
<evidence type="ECO:0000313" key="5">
    <source>
        <dbReference type="EMBL" id="MFC4997896.1"/>
    </source>
</evidence>
<organism evidence="5 6">
    <name type="scientific">Dactylosporangium cerinum</name>
    <dbReference type="NCBI Taxonomy" id="1434730"/>
    <lineage>
        <taxon>Bacteria</taxon>
        <taxon>Bacillati</taxon>
        <taxon>Actinomycetota</taxon>
        <taxon>Actinomycetes</taxon>
        <taxon>Micromonosporales</taxon>
        <taxon>Micromonosporaceae</taxon>
        <taxon>Dactylosporangium</taxon>
    </lineage>
</organism>
<dbReference type="PANTHER" id="PTHR46796">
    <property type="entry name" value="HTH-TYPE TRANSCRIPTIONAL ACTIVATOR RHAS-RELATED"/>
    <property type="match status" value="1"/>
</dbReference>
<evidence type="ECO:0000313" key="6">
    <source>
        <dbReference type="Proteomes" id="UP001595912"/>
    </source>
</evidence>
<protein>
    <submittedName>
        <fullName evidence="5">Helix-turn-helix domain-containing protein</fullName>
    </submittedName>
</protein>
<feature type="domain" description="HTH araC/xylS-type" evidence="4">
    <location>
        <begin position="213"/>
        <end position="314"/>
    </location>
</feature>
<evidence type="ECO:0000256" key="2">
    <source>
        <dbReference type="ARBA" id="ARBA00023125"/>
    </source>
</evidence>
<dbReference type="InterPro" id="IPR035418">
    <property type="entry name" value="AraC-bd_2"/>
</dbReference>
<evidence type="ECO:0000259" key="4">
    <source>
        <dbReference type="PROSITE" id="PS01124"/>
    </source>
</evidence>
<evidence type="ECO:0000256" key="1">
    <source>
        <dbReference type="ARBA" id="ARBA00023015"/>
    </source>
</evidence>